<dbReference type="InterPro" id="IPR043502">
    <property type="entry name" value="DNA/RNA_pol_sf"/>
</dbReference>
<dbReference type="EMBL" id="JAKOAV010000092">
    <property type="protein sequence ID" value="MDF9410107.1"/>
    <property type="molecule type" value="Genomic_DNA"/>
</dbReference>
<accession>A0A9X4JWW7</accession>
<dbReference type="InterPro" id="IPR051083">
    <property type="entry name" value="GrpII_Intron_Splice-Mob/Def"/>
</dbReference>
<organism evidence="2 3">
    <name type="scientific">Pelotomaculum isophthalicicum JI</name>
    <dbReference type="NCBI Taxonomy" id="947010"/>
    <lineage>
        <taxon>Bacteria</taxon>
        <taxon>Bacillati</taxon>
        <taxon>Bacillota</taxon>
        <taxon>Clostridia</taxon>
        <taxon>Eubacteriales</taxon>
        <taxon>Desulfotomaculaceae</taxon>
        <taxon>Pelotomaculum</taxon>
    </lineage>
</organism>
<dbReference type="CDD" id="cd01651">
    <property type="entry name" value="RT_G2_intron"/>
    <property type="match status" value="1"/>
</dbReference>
<dbReference type="AlphaFoldDB" id="A0A9X4JWW7"/>
<dbReference type="Pfam" id="PF00078">
    <property type="entry name" value="RVT_1"/>
    <property type="match status" value="1"/>
</dbReference>
<dbReference type="Proteomes" id="UP001154312">
    <property type="component" value="Unassembled WGS sequence"/>
</dbReference>
<reference evidence="2" key="1">
    <citation type="submission" date="2022-02" db="EMBL/GenBank/DDBJ databases">
        <authorList>
            <person name="Leng L."/>
        </authorList>
    </citation>
    <scope>NUCLEOTIDE SEQUENCE</scope>
    <source>
        <strain evidence="2">JI</strain>
    </source>
</reference>
<dbReference type="RefSeq" id="WP_277445655.1">
    <property type="nucleotide sequence ID" value="NZ_JAKOAV010000092.1"/>
</dbReference>
<comment type="caution">
    <text evidence="2">The sequence shown here is derived from an EMBL/GenBank/DDBJ whole genome shotgun (WGS) entry which is preliminary data.</text>
</comment>
<proteinExistence type="predicted"/>
<sequence>MRKWYSLRDKVYQMENLRKAFQAVKANKGAPGMDGETIEAFEAELSENLQKLHEELKTGTYQPQPVRRTYIEKEDKSLRPLGIPAVRDRVAQQALKNVLEPIFNPDFHPSSYGYRPGKSCQHAIAKAERFMNKYGLSYVADMDLSKCFGAPG</sequence>
<dbReference type="InterPro" id="IPR000477">
    <property type="entry name" value="RT_dom"/>
</dbReference>
<evidence type="ECO:0000259" key="1">
    <source>
        <dbReference type="Pfam" id="PF00078"/>
    </source>
</evidence>
<dbReference type="PANTHER" id="PTHR34047:SF8">
    <property type="entry name" value="PROTEIN YKFC"/>
    <property type="match status" value="1"/>
</dbReference>
<dbReference type="PANTHER" id="PTHR34047">
    <property type="entry name" value="NUCLEAR INTRON MATURASE 1, MITOCHONDRIAL-RELATED"/>
    <property type="match status" value="1"/>
</dbReference>
<keyword evidence="3" id="KW-1185">Reference proteome</keyword>
<name>A0A9X4JWW7_9FIRM</name>
<protein>
    <recommendedName>
        <fullName evidence="1">Reverse transcriptase domain-containing protein</fullName>
    </recommendedName>
</protein>
<evidence type="ECO:0000313" key="3">
    <source>
        <dbReference type="Proteomes" id="UP001154312"/>
    </source>
</evidence>
<evidence type="ECO:0000313" key="2">
    <source>
        <dbReference type="EMBL" id="MDF9410107.1"/>
    </source>
</evidence>
<gene>
    <name evidence="2" type="ORF">L7E55_17525</name>
</gene>
<feature type="domain" description="Reverse transcriptase" evidence="1">
    <location>
        <begin position="71"/>
        <end position="148"/>
    </location>
</feature>
<dbReference type="SUPFAM" id="SSF56672">
    <property type="entry name" value="DNA/RNA polymerases"/>
    <property type="match status" value="1"/>
</dbReference>